<dbReference type="GO" id="GO:0000054">
    <property type="term" value="P:ribosomal subunit export from nucleus"/>
    <property type="evidence" value="ECO:0007669"/>
    <property type="project" value="TreeGrafter"/>
</dbReference>
<dbReference type="PROSITE" id="PS51419">
    <property type="entry name" value="RAB"/>
    <property type="match status" value="1"/>
</dbReference>
<dbReference type="PROSITE" id="PS51421">
    <property type="entry name" value="RAS"/>
    <property type="match status" value="1"/>
</dbReference>
<dbReference type="SMART" id="SM00175">
    <property type="entry name" value="RAB"/>
    <property type="match status" value="1"/>
</dbReference>
<dbReference type="PANTHER" id="PTHR24071">
    <property type="entry name" value="RAN GTPASE"/>
    <property type="match status" value="1"/>
</dbReference>
<dbReference type="GO" id="GO:0006606">
    <property type="term" value="P:protein import into nucleus"/>
    <property type="evidence" value="ECO:0007669"/>
    <property type="project" value="TreeGrafter"/>
</dbReference>
<keyword evidence="6 9" id="KW-0342">GTP-binding</keyword>
<proteinExistence type="inferred from homology"/>
<evidence type="ECO:0000256" key="6">
    <source>
        <dbReference type="ARBA" id="ARBA00023134"/>
    </source>
</evidence>
<keyword evidence="5 9" id="KW-0653">Protein transport</keyword>
<dbReference type="PANTHER" id="PTHR24071:SF0">
    <property type="entry name" value="GTP-BINDING NUCLEAR PROTEIN RAN"/>
    <property type="match status" value="1"/>
</dbReference>
<dbReference type="PRINTS" id="PR00627">
    <property type="entry name" value="GTPRANTC4"/>
</dbReference>
<evidence type="ECO:0000256" key="8">
    <source>
        <dbReference type="ARBA" id="ARBA00065175"/>
    </source>
</evidence>
<dbReference type="GO" id="GO:0003924">
    <property type="term" value="F:GTPase activity"/>
    <property type="evidence" value="ECO:0007669"/>
    <property type="project" value="InterPro"/>
</dbReference>
<dbReference type="Proteomes" id="UP000000759">
    <property type="component" value="Chromosome 26"/>
</dbReference>
<keyword evidence="3 9" id="KW-0813">Transport</keyword>
<keyword evidence="12" id="KW-1185">Reference proteome</keyword>
<dbReference type="SUPFAM" id="SSF52540">
    <property type="entry name" value="P-loop containing nucleoside triphosphate hydrolases"/>
    <property type="match status" value="1"/>
</dbReference>
<gene>
    <name evidence="11" type="primary">Ran2</name>
    <name evidence="11" type="ORF">PHATRDRAFT_40841</name>
</gene>
<dbReference type="Gene3D" id="3.40.50.300">
    <property type="entry name" value="P-loop containing nucleotide triphosphate hydrolases"/>
    <property type="match status" value="1"/>
</dbReference>
<dbReference type="InterPro" id="IPR005225">
    <property type="entry name" value="Small_GTP-bd"/>
</dbReference>
<keyword evidence="4 9" id="KW-0547">Nucleotide-binding</keyword>
<evidence type="ECO:0000313" key="11">
    <source>
        <dbReference type="EMBL" id="EEC43621.1"/>
    </source>
</evidence>
<dbReference type="InterPro" id="IPR027417">
    <property type="entry name" value="P-loop_NTPase"/>
</dbReference>
<evidence type="ECO:0000256" key="2">
    <source>
        <dbReference type="ARBA" id="ARBA00008028"/>
    </source>
</evidence>
<comment type="subunit">
    <text evidence="8">Monomer. Found in a nuclear export complex with RanGTP, exportin and pre-miRNA.</text>
</comment>
<dbReference type="STRING" id="556484.B7GCK0"/>
<dbReference type="PROSITE" id="PS51418">
    <property type="entry name" value="RAN"/>
    <property type="match status" value="1"/>
</dbReference>
<comment type="subcellular location">
    <subcellularLocation>
        <location evidence="1 9">Nucleus</location>
    </subcellularLocation>
</comment>
<keyword evidence="7 9" id="KW-0539">Nucleus</keyword>
<dbReference type="GO" id="GO:0005525">
    <property type="term" value="F:GTP binding"/>
    <property type="evidence" value="ECO:0007669"/>
    <property type="project" value="UniProtKB-KW"/>
</dbReference>
<evidence type="ECO:0000256" key="3">
    <source>
        <dbReference type="ARBA" id="ARBA00022448"/>
    </source>
</evidence>
<feature type="region of interest" description="Disordered" evidence="10">
    <location>
        <begin position="1"/>
        <end position="22"/>
    </location>
</feature>
<dbReference type="RefSeq" id="XP_002184885.1">
    <property type="nucleotide sequence ID" value="XM_002184849.1"/>
</dbReference>
<evidence type="ECO:0000256" key="10">
    <source>
        <dbReference type="SAM" id="MobiDB-lite"/>
    </source>
</evidence>
<dbReference type="Pfam" id="PF00071">
    <property type="entry name" value="Ras"/>
    <property type="match status" value="1"/>
</dbReference>
<evidence type="ECO:0000256" key="5">
    <source>
        <dbReference type="ARBA" id="ARBA00022927"/>
    </source>
</evidence>
<dbReference type="GeneID" id="7198779"/>
<dbReference type="SMART" id="SM00176">
    <property type="entry name" value="RAN"/>
    <property type="match status" value="1"/>
</dbReference>
<dbReference type="GO" id="GO:0005634">
    <property type="term" value="C:nucleus"/>
    <property type="evidence" value="ECO:0007669"/>
    <property type="project" value="UniProtKB-SubCell"/>
</dbReference>
<dbReference type="HOGENOM" id="CLU_041217_13_0_1"/>
<reference evidence="11 12" key="1">
    <citation type="journal article" date="2008" name="Nature">
        <title>The Phaeodactylum genome reveals the evolutionary history of diatom genomes.</title>
        <authorList>
            <person name="Bowler C."/>
            <person name="Allen A.E."/>
            <person name="Badger J.H."/>
            <person name="Grimwood J."/>
            <person name="Jabbari K."/>
            <person name="Kuo A."/>
            <person name="Maheswari U."/>
            <person name="Martens C."/>
            <person name="Maumus F."/>
            <person name="Otillar R.P."/>
            <person name="Rayko E."/>
            <person name="Salamov A."/>
            <person name="Vandepoele K."/>
            <person name="Beszteri B."/>
            <person name="Gruber A."/>
            <person name="Heijde M."/>
            <person name="Katinka M."/>
            <person name="Mock T."/>
            <person name="Valentin K."/>
            <person name="Verret F."/>
            <person name="Berges J.A."/>
            <person name="Brownlee C."/>
            <person name="Cadoret J.P."/>
            <person name="Chiovitti A."/>
            <person name="Choi C.J."/>
            <person name="Coesel S."/>
            <person name="De Martino A."/>
            <person name="Detter J.C."/>
            <person name="Durkin C."/>
            <person name="Falciatore A."/>
            <person name="Fournet J."/>
            <person name="Haruta M."/>
            <person name="Huysman M.J."/>
            <person name="Jenkins B.D."/>
            <person name="Jiroutova K."/>
            <person name="Jorgensen R.E."/>
            <person name="Joubert Y."/>
            <person name="Kaplan A."/>
            <person name="Kroger N."/>
            <person name="Kroth P.G."/>
            <person name="La Roche J."/>
            <person name="Lindquist E."/>
            <person name="Lommer M."/>
            <person name="Martin-Jezequel V."/>
            <person name="Lopez P.J."/>
            <person name="Lucas S."/>
            <person name="Mangogna M."/>
            <person name="McGinnis K."/>
            <person name="Medlin L.K."/>
            <person name="Montsant A."/>
            <person name="Oudot-Le Secq M.P."/>
            <person name="Napoli C."/>
            <person name="Obornik M."/>
            <person name="Parker M.S."/>
            <person name="Petit J.L."/>
            <person name="Porcel B.M."/>
            <person name="Poulsen N."/>
            <person name="Robison M."/>
            <person name="Rychlewski L."/>
            <person name="Rynearson T.A."/>
            <person name="Schmutz J."/>
            <person name="Shapiro H."/>
            <person name="Siaut M."/>
            <person name="Stanley M."/>
            <person name="Sussman M.R."/>
            <person name="Taylor A.R."/>
            <person name="Vardi A."/>
            <person name="von Dassow P."/>
            <person name="Vyverman W."/>
            <person name="Willis A."/>
            <person name="Wyrwicz L.S."/>
            <person name="Rokhsar D.S."/>
            <person name="Weissenbach J."/>
            <person name="Armbrust E.V."/>
            <person name="Green B.R."/>
            <person name="Van de Peer Y."/>
            <person name="Grigoriev I.V."/>
        </authorList>
    </citation>
    <scope>NUCLEOTIDE SEQUENCE [LARGE SCALE GENOMIC DNA]</scope>
    <source>
        <strain evidence="11 12">CCAP 1055/1</strain>
    </source>
</reference>
<dbReference type="InterPro" id="IPR002041">
    <property type="entry name" value="Ran_GTPase"/>
</dbReference>
<dbReference type="GO" id="GO:0005737">
    <property type="term" value="C:cytoplasm"/>
    <property type="evidence" value="ECO:0007669"/>
    <property type="project" value="TreeGrafter"/>
</dbReference>
<feature type="compositionally biased region" description="Low complexity" evidence="10">
    <location>
        <begin position="1"/>
        <end position="11"/>
    </location>
</feature>
<evidence type="ECO:0000313" key="12">
    <source>
        <dbReference type="Proteomes" id="UP000000759"/>
    </source>
</evidence>
<name>B7GCK0_PHATC</name>
<dbReference type="SMART" id="SM00174">
    <property type="entry name" value="RHO"/>
    <property type="match status" value="1"/>
</dbReference>
<dbReference type="FunFam" id="3.40.50.300:FF:000369">
    <property type="entry name" value="GTP-binding nuclear protein"/>
    <property type="match status" value="1"/>
</dbReference>
<evidence type="ECO:0000256" key="1">
    <source>
        <dbReference type="ARBA" id="ARBA00004123"/>
    </source>
</evidence>
<dbReference type="KEGG" id="pti:PHATRDRAFT_40841"/>
<dbReference type="PaxDb" id="2850-Phatr40841"/>
<evidence type="ECO:0000256" key="9">
    <source>
        <dbReference type="RuleBase" id="RU363057"/>
    </source>
</evidence>
<dbReference type="EMBL" id="CM000628">
    <property type="protein sequence ID" value="EEC43621.1"/>
    <property type="molecule type" value="Genomic_DNA"/>
</dbReference>
<evidence type="ECO:0000256" key="4">
    <source>
        <dbReference type="ARBA" id="ARBA00022741"/>
    </source>
</evidence>
<comment type="function">
    <text evidence="9">GTP-binding protein involved in nucleocytoplasmic transport. Required for the import of protein into the nucleus and also for RNA export. Involved in chromatin condensation and control of cell cycle.</text>
</comment>
<dbReference type="InterPro" id="IPR001806">
    <property type="entry name" value="Small_GTPase"/>
</dbReference>
<evidence type="ECO:0000256" key="7">
    <source>
        <dbReference type="ARBA" id="ARBA00023242"/>
    </source>
</evidence>
<accession>B7GCK0</accession>
<dbReference type="AlphaFoldDB" id="B7GCK0"/>
<reference evidence="12" key="2">
    <citation type="submission" date="2008-08" db="EMBL/GenBank/DDBJ databases">
        <authorList>
            <consortium name="Diatom Consortium"/>
            <person name="Grigoriev I."/>
            <person name="Grimwood J."/>
            <person name="Kuo A."/>
            <person name="Otillar R.P."/>
            <person name="Salamov A."/>
            <person name="Detter J.C."/>
            <person name="Lindquist E."/>
            <person name="Shapiro H."/>
            <person name="Lucas S."/>
            <person name="Glavina del Rio T."/>
            <person name="Pitluck S."/>
            <person name="Rokhsar D."/>
            <person name="Bowler C."/>
        </authorList>
    </citation>
    <scope>GENOME REANNOTATION</scope>
    <source>
        <strain evidence="12">CCAP 1055/1</strain>
    </source>
</reference>
<dbReference type="OrthoDB" id="48625at2759"/>
<organism evidence="11 12">
    <name type="scientific">Phaeodactylum tricornutum (strain CCAP 1055/1)</name>
    <dbReference type="NCBI Taxonomy" id="556484"/>
    <lineage>
        <taxon>Eukaryota</taxon>
        <taxon>Sar</taxon>
        <taxon>Stramenopiles</taxon>
        <taxon>Ochrophyta</taxon>
        <taxon>Bacillariophyta</taxon>
        <taxon>Bacillariophyceae</taxon>
        <taxon>Bacillariophycidae</taxon>
        <taxon>Naviculales</taxon>
        <taxon>Phaeodactylaceae</taxon>
        <taxon>Phaeodactylum</taxon>
    </lineage>
</organism>
<dbReference type="eggNOG" id="KOG0096">
    <property type="taxonomic scope" value="Eukaryota"/>
</dbReference>
<protein>
    <recommendedName>
        <fullName evidence="9">GTP-binding nuclear protein</fullName>
    </recommendedName>
</protein>
<dbReference type="NCBIfam" id="TIGR00231">
    <property type="entry name" value="small_GTP"/>
    <property type="match status" value="1"/>
</dbReference>
<dbReference type="InParanoid" id="B7GCK0"/>
<dbReference type="SMART" id="SM00173">
    <property type="entry name" value="RAS"/>
    <property type="match status" value="1"/>
</dbReference>
<sequence>MGRKVVGVGKKNPPKPSGANNARLRSSKALLTAKSNPALASSQTPEFKLVLIGDSGVGKTSFVKRHLTGEFEKTFVTTHGAEVHPLLFHTNRGPIKFNVWDTAGTEKFGGLRDGYYIQGQCAIIMFDLTSLVTYKSVPNYYKDLTRVCMNIPIVLTGNKTDEIIFPCKKNMQYYEISAKSNYNCEKPFLSLARQLLGDSQLHFVEAPALQLPETQIDDVQLPETQIDDVTTQNSKAEMLTAAAPPIPEDDEKTV</sequence>
<dbReference type="CDD" id="cd00877">
    <property type="entry name" value="Ran"/>
    <property type="match status" value="1"/>
</dbReference>
<comment type="similarity">
    <text evidence="2 9">Belongs to the small GTPase superfamily. Ran family.</text>
</comment>